<dbReference type="InterPro" id="IPR035287">
    <property type="entry name" value="DUF5362"/>
</dbReference>
<reference evidence="2 3" key="1">
    <citation type="journal article" date="2009" name="PLoS ONE">
        <title>Genome analysis of the anaerobic thermohalophilic bacterium Halothermothrix orenii.</title>
        <authorList>
            <person name="Mavromatis K."/>
            <person name="Ivanova N."/>
            <person name="Anderson I."/>
            <person name="Lykidis A."/>
            <person name="Hooper S.D."/>
            <person name="Sun H."/>
            <person name="Kunin V."/>
            <person name="Lapidus A."/>
            <person name="Hugenholtz P."/>
            <person name="Patel B."/>
            <person name="Kyrpides N.C."/>
        </authorList>
    </citation>
    <scope>NUCLEOTIDE SEQUENCE [LARGE SCALE GENOMIC DNA]</scope>
    <source>
        <strain evidence="3">H 168 / OCM 544 / DSM 9562</strain>
    </source>
</reference>
<feature type="transmembrane region" description="Helical" evidence="1">
    <location>
        <begin position="91"/>
        <end position="115"/>
    </location>
</feature>
<dbReference type="AlphaFoldDB" id="B8CX56"/>
<keyword evidence="1" id="KW-1133">Transmembrane helix</keyword>
<dbReference type="HOGENOM" id="CLU_168850_0_0_9"/>
<protein>
    <recommendedName>
        <fullName evidence="4">DUF5362 domain-containing protein</fullName>
    </recommendedName>
</protein>
<dbReference type="Proteomes" id="UP000000719">
    <property type="component" value="Chromosome"/>
</dbReference>
<proteinExistence type="predicted"/>
<feature type="transmembrane region" description="Helical" evidence="1">
    <location>
        <begin position="12"/>
        <end position="30"/>
    </location>
</feature>
<dbReference type="EMBL" id="CP001098">
    <property type="protein sequence ID" value="ACL69875.1"/>
    <property type="molecule type" value="Genomic_DNA"/>
</dbReference>
<dbReference type="eggNOG" id="ENOG5033731">
    <property type="taxonomic scope" value="Bacteria"/>
</dbReference>
<dbReference type="Pfam" id="PF17319">
    <property type="entry name" value="DUF5362"/>
    <property type="match status" value="1"/>
</dbReference>
<keyword evidence="1" id="KW-0472">Membrane</keyword>
<feature type="transmembrane region" description="Helical" evidence="1">
    <location>
        <begin position="36"/>
        <end position="54"/>
    </location>
</feature>
<evidence type="ECO:0000313" key="3">
    <source>
        <dbReference type="Proteomes" id="UP000000719"/>
    </source>
</evidence>
<name>B8CX56_HALOH</name>
<keyword evidence="1" id="KW-0812">Transmembrane</keyword>
<evidence type="ECO:0008006" key="4">
    <source>
        <dbReference type="Google" id="ProtNLM"/>
    </source>
</evidence>
<accession>B8CX56</accession>
<dbReference type="RefSeq" id="WP_012636060.1">
    <property type="nucleotide sequence ID" value="NC_011899.1"/>
</dbReference>
<sequence>MRREQLQELSKWTGFVGIVTIIFGVIATIFGLFQFVIGAIPGIVTIVVGVKLRNAKKAADRMLRPGGEENPEADTYDLFENLNSYFKIQGILLIIYLVLLGISIIAGIALMGTVFSSF</sequence>
<keyword evidence="3" id="KW-1185">Reference proteome</keyword>
<organism evidence="2 3">
    <name type="scientific">Halothermothrix orenii (strain H 168 / OCM 544 / DSM 9562)</name>
    <dbReference type="NCBI Taxonomy" id="373903"/>
    <lineage>
        <taxon>Bacteria</taxon>
        <taxon>Bacillati</taxon>
        <taxon>Bacillota</taxon>
        <taxon>Clostridia</taxon>
        <taxon>Halanaerobiales</taxon>
        <taxon>Halothermotrichaceae</taxon>
        <taxon>Halothermothrix</taxon>
    </lineage>
</organism>
<dbReference type="KEGG" id="hor:Hore_11230"/>
<evidence type="ECO:0000256" key="1">
    <source>
        <dbReference type="SAM" id="Phobius"/>
    </source>
</evidence>
<evidence type="ECO:0000313" key="2">
    <source>
        <dbReference type="EMBL" id="ACL69875.1"/>
    </source>
</evidence>
<gene>
    <name evidence="2" type="ordered locus">Hore_11230</name>
</gene>